<dbReference type="AlphaFoldDB" id="C0C1B5"/>
<name>C0C1B5_9FIRM</name>
<keyword evidence="1" id="KW-0732">Signal</keyword>
<organism evidence="2 3">
    <name type="scientific">[Clostridium] hylemonae DSM 15053</name>
    <dbReference type="NCBI Taxonomy" id="553973"/>
    <lineage>
        <taxon>Bacteria</taxon>
        <taxon>Bacillati</taxon>
        <taxon>Bacillota</taxon>
        <taxon>Clostridia</taxon>
        <taxon>Lachnospirales</taxon>
        <taxon>Lachnospiraceae</taxon>
    </lineage>
</organism>
<proteinExistence type="predicted"/>
<dbReference type="InterPro" id="IPR006059">
    <property type="entry name" value="SBP"/>
</dbReference>
<dbReference type="HOGENOM" id="CLU_031285_9_2_9"/>
<evidence type="ECO:0000256" key="1">
    <source>
        <dbReference type="SAM" id="SignalP"/>
    </source>
</evidence>
<dbReference type="Pfam" id="PF01547">
    <property type="entry name" value="SBP_bac_1"/>
    <property type="match status" value="1"/>
</dbReference>
<dbReference type="InterPro" id="IPR050490">
    <property type="entry name" value="Bact_solute-bd_prot1"/>
</dbReference>
<evidence type="ECO:0000313" key="3">
    <source>
        <dbReference type="Proteomes" id="UP000004893"/>
    </source>
</evidence>
<accession>C0C1B5</accession>
<evidence type="ECO:0000313" key="2">
    <source>
        <dbReference type="EMBL" id="EEG73930.1"/>
    </source>
</evidence>
<feature type="signal peptide" evidence="1">
    <location>
        <begin position="1"/>
        <end position="36"/>
    </location>
</feature>
<dbReference type="CDD" id="cd13585">
    <property type="entry name" value="PBP2_TMBP_like"/>
    <property type="match status" value="1"/>
</dbReference>
<dbReference type="EMBL" id="ABYI02000022">
    <property type="protein sequence ID" value="EEG73930.1"/>
    <property type="molecule type" value="Genomic_DNA"/>
</dbReference>
<dbReference type="Proteomes" id="UP000004893">
    <property type="component" value="Unassembled WGS sequence"/>
</dbReference>
<feature type="chain" id="PRO_5038563593" evidence="1">
    <location>
        <begin position="37"/>
        <end position="492"/>
    </location>
</feature>
<dbReference type="SUPFAM" id="SSF53850">
    <property type="entry name" value="Periplasmic binding protein-like II"/>
    <property type="match status" value="1"/>
</dbReference>
<dbReference type="Gene3D" id="3.40.190.10">
    <property type="entry name" value="Periplasmic binding protein-like II"/>
    <property type="match status" value="2"/>
</dbReference>
<dbReference type="eggNOG" id="COG1653">
    <property type="taxonomic scope" value="Bacteria"/>
</dbReference>
<reference evidence="2" key="2">
    <citation type="submission" date="2013-06" db="EMBL/GenBank/DDBJ databases">
        <title>Draft genome sequence of Clostridium hylemonae (DSM 15053).</title>
        <authorList>
            <person name="Sudarsanam P."/>
            <person name="Ley R."/>
            <person name="Guruge J."/>
            <person name="Turnbaugh P.J."/>
            <person name="Mahowald M."/>
            <person name="Liep D."/>
            <person name="Gordon J."/>
        </authorList>
    </citation>
    <scope>NUCLEOTIDE SEQUENCE</scope>
    <source>
        <strain evidence="2">DSM 15053</strain>
    </source>
</reference>
<protein>
    <submittedName>
        <fullName evidence="2">ABC transporter, solute-binding protein</fullName>
    </submittedName>
</protein>
<reference evidence="2" key="1">
    <citation type="submission" date="2009-02" db="EMBL/GenBank/DDBJ databases">
        <authorList>
            <person name="Fulton L."/>
            <person name="Clifton S."/>
            <person name="Fulton B."/>
            <person name="Xu J."/>
            <person name="Minx P."/>
            <person name="Pepin K.H."/>
            <person name="Johnson M."/>
            <person name="Bhonagiri V."/>
            <person name="Nash W.E."/>
            <person name="Mardis E.R."/>
            <person name="Wilson R.K."/>
        </authorList>
    </citation>
    <scope>NUCLEOTIDE SEQUENCE [LARGE SCALE GENOMIC DNA]</scope>
    <source>
        <strain evidence="2">DSM 15053</strain>
    </source>
</reference>
<keyword evidence="3" id="KW-1185">Reference proteome</keyword>
<dbReference type="PANTHER" id="PTHR43649">
    <property type="entry name" value="ARABINOSE-BINDING PROTEIN-RELATED"/>
    <property type="match status" value="1"/>
</dbReference>
<gene>
    <name evidence="2" type="ORF">CLOHYLEM_05935</name>
</gene>
<dbReference type="STRING" id="553973.CLOHYLEM_05935"/>
<sequence length="492" mass="54578">MKHFFMRQMYQKGGKSMKKRVISVLLCAVMVGTMLAGCGGGSGSGGSDDGKAKSSGKAEDFDWKNYDGTTINVMFNEHNYSKAVISKIKEFEELTGIKVEYSSTPESNYFDKLNTSLSSRSGTPDVYMTGAYQVWEYASAGYMEPLEDYINDASKTAADYNYDDFISATVDPLKWDLVPGHAVGEGSQWALPMGWELNNLAYNKKVFEEKGITVPTTTDELLETAKSLNEFNGSGSYGIAVRGTREWATIHPGYMSLFATWGGKDFAIEDGKLVCQLDSKEAIEMTDYWVKLIKEAGAPQWSNYTWYEASSDLGAGKAAMLFDATSAGYFQNYEGASDQSGNIAWSTIPLPEGKTEADMKANVWIWSLAMNADSKNKDAAWYFIQYFTSPDYMLYAGTDGASPDTPRTSVMESDEYKAIVGKADNYLESIDVLSKNATIQFTPQPYFFECTTKWAEVLQDLVLTDKYSSTEDAMKQLKKDLDTIVSDLEVSE</sequence>
<comment type="caution">
    <text evidence="2">The sequence shown here is derived from an EMBL/GenBank/DDBJ whole genome shotgun (WGS) entry which is preliminary data.</text>
</comment>
<dbReference type="PANTHER" id="PTHR43649:SF12">
    <property type="entry name" value="DIACETYLCHITOBIOSE BINDING PROTEIN DASA"/>
    <property type="match status" value="1"/>
</dbReference>